<keyword evidence="1" id="KW-0732">Signal</keyword>
<dbReference type="EMBL" id="BBSA01000020">
    <property type="protein sequence ID" value="GAM65483.1"/>
    <property type="molecule type" value="Genomic_DNA"/>
</dbReference>
<organism evidence="2 3">
    <name type="scientific">Vibrio ishigakensis</name>
    <dbReference type="NCBI Taxonomy" id="1481914"/>
    <lineage>
        <taxon>Bacteria</taxon>
        <taxon>Pseudomonadati</taxon>
        <taxon>Pseudomonadota</taxon>
        <taxon>Gammaproteobacteria</taxon>
        <taxon>Vibrionales</taxon>
        <taxon>Vibrionaceae</taxon>
        <taxon>Vibrio</taxon>
    </lineage>
</organism>
<comment type="caution">
    <text evidence="2">The sequence shown here is derived from an EMBL/GenBank/DDBJ whole genome shotgun (WGS) entry which is preliminary data.</text>
</comment>
<evidence type="ECO:0000313" key="2">
    <source>
        <dbReference type="EMBL" id="GAM65483.1"/>
    </source>
</evidence>
<evidence type="ECO:0000256" key="1">
    <source>
        <dbReference type="SAM" id="SignalP"/>
    </source>
</evidence>
<dbReference type="AlphaFoldDB" id="A0A0B8PQS4"/>
<reference evidence="2 3" key="2">
    <citation type="submission" date="2015-01" db="EMBL/GenBank/DDBJ databases">
        <authorList>
            <consortium name="NBRP consortium"/>
            <person name="Sawabe T."/>
            <person name="Meirelles P."/>
            <person name="Feng G."/>
            <person name="Sayaka M."/>
            <person name="Hattori M."/>
            <person name="Ohkuma M."/>
        </authorList>
    </citation>
    <scope>NUCLEOTIDE SEQUENCE [LARGE SCALE GENOMIC DNA]</scope>
    <source>
        <strain evidence="2 3">JCM19232</strain>
    </source>
</reference>
<gene>
    <name evidence="2" type="ORF">JCM19232_4983</name>
</gene>
<evidence type="ECO:0008006" key="4">
    <source>
        <dbReference type="Google" id="ProtNLM"/>
    </source>
</evidence>
<protein>
    <recommendedName>
        <fullName evidence="4">Toxin co-regulated pilus biosynthesis protein Q C-terminal domain-containing protein</fullName>
    </recommendedName>
</protein>
<evidence type="ECO:0000313" key="3">
    <source>
        <dbReference type="Proteomes" id="UP000031670"/>
    </source>
</evidence>
<name>A0A0B8PQS4_9VIBR</name>
<dbReference type="Proteomes" id="UP000031670">
    <property type="component" value="Unassembled WGS sequence"/>
</dbReference>
<feature type="chain" id="PRO_5002122371" description="Toxin co-regulated pilus biosynthesis protein Q C-terminal domain-containing protein" evidence="1">
    <location>
        <begin position="20"/>
        <end position="252"/>
    </location>
</feature>
<accession>A0A0B8PQS4</accession>
<sequence>MKTLPVLLLGGLLTSVCWAAPSGHMDDGTLTITGLPTPPPPIEAEPEPLLLDSDIRAPEPKTVIKRPKRSNEKTVLAPHKPITYTVNVGERPYHALVRWADKNHYQKMAFTLSDEQKETLLEPATRPLNFTGNLNETVNELGKHLKLPLRFTGQRRIAGIHTLEGPVDVVWIHGSTVKEAAINLTKHYQWHWLTHGPTPSWLAPDNYPLASDYGLVVPKGAFDLALDNLLEGYPVQAYLVMGSRTAFIRERS</sequence>
<reference evidence="2 3" key="1">
    <citation type="submission" date="2015-01" db="EMBL/GenBank/DDBJ databases">
        <title>Vibrio sp. C5 JCM 19232 whole genome shotgun sequence.</title>
        <authorList>
            <person name="Sawabe T."/>
            <person name="Meirelles P."/>
            <person name="Feng G."/>
            <person name="Sayaka M."/>
            <person name="Hattori M."/>
            <person name="Ohkuma M."/>
        </authorList>
    </citation>
    <scope>NUCLEOTIDE SEQUENCE [LARGE SCALE GENOMIC DNA]</scope>
    <source>
        <strain evidence="2 3">JCM19232</strain>
    </source>
</reference>
<proteinExistence type="predicted"/>
<feature type="signal peptide" evidence="1">
    <location>
        <begin position="1"/>
        <end position="19"/>
    </location>
</feature>